<dbReference type="Proteomes" id="UP000198034">
    <property type="component" value="Unassembled WGS sequence"/>
</dbReference>
<organism evidence="1 2">
    <name type="scientific">Flavobacterium columnare</name>
    <dbReference type="NCBI Taxonomy" id="996"/>
    <lineage>
        <taxon>Bacteria</taxon>
        <taxon>Pseudomonadati</taxon>
        <taxon>Bacteroidota</taxon>
        <taxon>Flavobacteriia</taxon>
        <taxon>Flavobacteriales</taxon>
        <taxon>Flavobacteriaceae</taxon>
        <taxon>Flavobacterium</taxon>
    </lineage>
</organism>
<dbReference type="Gene3D" id="1.25.40.10">
    <property type="entry name" value="Tetratricopeptide repeat domain"/>
    <property type="match status" value="1"/>
</dbReference>
<name>A0A246G8J0_9FLAO</name>
<gene>
    <name evidence="1" type="ORF">BWK62_12380</name>
</gene>
<evidence type="ECO:0008006" key="3">
    <source>
        <dbReference type="Google" id="ProtNLM"/>
    </source>
</evidence>
<reference evidence="1 2" key="1">
    <citation type="journal article" date="2017" name="Infect. Genet. Evol.">
        <title>Comparative genome analysis of fish pathogen Flavobacterium columnare reveals extensive sequence diversity within the species.</title>
        <authorList>
            <person name="Kayansamruaj P."/>
            <person name="Dong H.T."/>
            <person name="Hirono I."/>
            <person name="Kondo H."/>
            <person name="Senapin S."/>
            <person name="Rodkhum C."/>
        </authorList>
    </citation>
    <scope>NUCLEOTIDE SEQUENCE [LARGE SCALE GENOMIC DNA]</scope>
    <source>
        <strain evidence="1 2">1214</strain>
    </source>
</reference>
<proteinExistence type="predicted"/>
<sequence>MKFYFYKVFFILSYITAYTQSPSGYWDNQRGTTKEINLSAGEKLIVKTQDLPVGTTEIAYRITLLDENQKMVNDLASVLKAIPDPYFIGKGTGSAISLVSSISGIDKCTYAIFIDESSSNEFIKTESIQKACLYQKNPVSKDGKLISLKSACLNENTKNLWFTFKSQNWLMSEKIILEVIPWVDNIASRGWTKNNKEIAIENIKQISLSKNLKTDLSNTIAFCLLNKVMDKYRFQDFLNLSKQEQILFIEENDAICFKQANCMPFYNNLICQQAENLFKSKKEEEAINWIQNRLISTEYATALDYNFLAEMYMNTNQFEKSLQTLLLAEDKDKSELKIKLNLAHVYMFLDEVSKSKEIHKKYKTQNISAKQTWINKVVNDLEKFKVSSSLPQENIDKIWRLYN</sequence>
<dbReference type="AlphaFoldDB" id="A0A246G8J0"/>
<evidence type="ECO:0000313" key="1">
    <source>
        <dbReference type="EMBL" id="OWP75259.1"/>
    </source>
</evidence>
<protein>
    <recommendedName>
        <fullName evidence="3">Tetratricopeptide repeat protein</fullName>
    </recommendedName>
</protein>
<accession>A0A246G8J0</accession>
<dbReference type="EMBL" id="MTCY01000044">
    <property type="protein sequence ID" value="OWP75259.1"/>
    <property type="molecule type" value="Genomic_DNA"/>
</dbReference>
<evidence type="ECO:0000313" key="2">
    <source>
        <dbReference type="Proteomes" id="UP000198034"/>
    </source>
</evidence>
<comment type="caution">
    <text evidence="1">The sequence shown here is derived from an EMBL/GenBank/DDBJ whole genome shotgun (WGS) entry which is preliminary data.</text>
</comment>
<dbReference type="InterPro" id="IPR011990">
    <property type="entry name" value="TPR-like_helical_dom_sf"/>
</dbReference>
<dbReference type="SUPFAM" id="SSF48452">
    <property type="entry name" value="TPR-like"/>
    <property type="match status" value="1"/>
</dbReference>